<sequence>MAKLTARFELEDRVSKKIRKIQNGFRALEKYRKMTKRQSEIDIRKESKSVLRTIDRIQRSMKRKLGAQMISISAEDGASAVIQKVQAQLAGLPASLTVKIGAKDSATAAFERLRDLAAGFKGFTVSLYASDEVTPAMERIKRYMQSALKNGYSVTIRVIDHVMKTVGRISAGIDSLTGKNNVIQLSLNEKVTAQLAAMQKNMPDVGKASASAAPASPKNDFSMLDSIADTFMKKVNDIASKFYPETIIAELDKFAASFMKKADEIASKFSPETILAELDKFTTSFMGKADEIASKFSPATILAELDKFTTSFMGKVDEIASKFSPETILAELDKFTT</sequence>
<dbReference type="EMBL" id="WKKV01000003">
    <property type="protein sequence ID" value="MSE02246.1"/>
    <property type="molecule type" value="Genomic_DNA"/>
</dbReference>
<comment type="caution">
    <text evidence="1">The sequence shown here is derived from an EMBL/GenBank/DDBJ whole genome shotgun (WGS) entry which is preliminary data.</text>
</comment>
<name>A0A6A8LFN2_BACVE</name>
<dbReference type="AlphaFoldDB" id="A0A6A8LFN2"/>
<protein>
    <submittedName>
        <fullName evidence="1">Phage portal protein</fullName>
    </submittedName>
</protein>
<evidence type="ECO:0000313" key="1">
    <source>
        <dbReference type="EMBL" id="MSE02246.1"/>
    </source>
</evidence>
<organism evidence="1">
    <name type="scientific">Bacillus velezensis</name>
    <dbReference type="NCBI Taxonomy" id="492670"/>
    <lineage>
        <taxon>Bacteria</taxon>
        <taxon>Bacillati</taxon>
        <taxon>Bacillota</taxon>
        <taxon>Bacilli</taxon>
        <taxon>Bacillales</taxon>
        <taxon>Bacillaceae</taxon>
        <taxon>Bacillus</taxon>
        <taxon>Bacillus amyloliquefaciens group</taxon>
    </lineage>
</organism>
<accession>A0A6A8LFN2</accession>
<proteinExistence type="predicted"/>
<reference evidence="1" key="1">
    <citation type="submission" date="2019-11" db="EMBL/GenBank/DDBJ databases">
        <title>Draft Genome Sequence of Plant Growth-Promoting Rhizosphere-Associated Bacteria.</title>
        <authorList>
            <person name="Vasilyev I.Y."/>
            <person name="Radchenko V."/>
            <person name="Ilnitskaya E.V."/>
        </authorList>
    </citation>
    <scope>NUCLEOTIDE SEQUENCE</scope>
    <source>
        <strain evidence="1">VRA_517_n</strain>
    </source>
</reference>
<gene>
    <name evidence="1" type="ORF">GKC39_09230</name>
</gene>
<feature type="non-terminal residue" evidence="1">
    <location>
        <position position="337"/>
    </location>
</feature>